<dbReference type="EMBL" id="JAUQTB010000017">
    <property type="protein sequence ID" value="MDO7908535.1"/>
    <property type="molecule type" value="Genomic_DNA"/>
</dbReference>
<evidence type="ECO:0000313" key="2">
    <source>
        <dbReference type="Proteomes" id="UP001240171"/>
    </source>
</evidence>
<dbReference type="InterPro" id="IPR036086">
    <property type="entry name" value="ParB/Sulfiredoxin_sf"/>
</dbReference>
<comment type="caution">
    <text evidence="1">The sequence shown here is derived from an EMBL/GenBank/DDBJ whole genome shotgun (WGS) entry which is preliminary data.</text>
</comment>
<reference evidence="1 2" key="1">
    <citation type="submission" date="2023-07" db="EMBL/GenBank/DDBJ databases">
        <title>Paenibacillus sp. JX-17 nov. isolated from soil.</title>
        <authorList>
            <person name="Wan Y."/>
            <person name="Liu B."/>
        </authorList>
    </citation>
    <scope>NUCLEOTIDE SEQUENCE [LARGE SCALE GENOMIC DNA]</scope>
    <source>
        <strain evidence="1 2">JX-17</strain>
    </source>
</reference>
<sequence>MTCYLKETKHVILSGHRRWYAARKLGVQKIPVILVREPKSEEEELERLGSVQGGKVDWSMYEWAKYTYEMWIMWDKCSFHELAKKMGVDNKQIAVRVKVFQYYQHSEIEDKLANGVYTLFALYYLIIWLEKLDKFKNDLVQRFNMDLIRVTMLRKIELGLVTVNDLKNEMLIRTLSDEQIKTFLVNINLRFSDVTEENIVDKVVGSSKLKTHQVKIKNALININQIDAKNIQDADELLNHLNNLKAEVAIKLEYLNEFL</sequence>
<dbReference type="SUPFAM" id="SSF110849">
    <property type="entry name" value="ParB/Sulfiredoxin"/>
    <property type="match status" value="1"/>
</dbReference>
<dbReference type="CDD" id="cd16387">
    <property type="entry name" value="ParB_N_Srx"/>
    <property type="match status" value="1"/>
</dbReference>
<dbReference type="Gene3D" id="3.90.1530.10">
    <property type="entry name" value="Conserved hypothetical protein from pyrococcus furiosus pfu- 392566-001, ParB domain"/>
    <property type="match status" value="1"/>
</dbReference>
<dbReference type="RefSeq" id="WP_305025765.1">
    <property type="nucleotide sequence ID" value="NZ_JAUQTB010000017.1"/>
</dbReference>
<organism evidence="1 2">
    <name type="scientific">Paenibacillus lacisoli</name>
    <dbReference type="NCBI Taxonomy" id="3064525"/>
    <lineage>
        <taxon>Bacteria</taxon>
        <taxon>Bacillati</taxon>
        <taxon>Bacillota</taxon>
        <taxon>Bacilli</taxon>
        <taxon>Bacillales</taxon>
        <taxon>Paenibacillaceae</taxon>
        <taxon>Paenibacillus</taxon>
    </lineage>
</organism>
<keyword evidence="2" id="KW-1185">Reference proteome</keyword>
<proteinExistence type="predicted"/>
<accession>A0ABT9CH16</accession>
<evidence type="ECO:0000313" key="1">
    <source>
        <dbReference type="EMBL" id="MDO7908535.1"/>
    </source>
</evidence>
<dbReference type="Proteomes" id="UP001240171">
    <property type="component" value="Unassembled WGS sequence"/>
</dbReference>
<protein>
    <submittedName>
        <fullName evidence="1">ParB/Srx family N-terminal domain-containing protein</fullName>
    </submittedName>
</protein>
<name>A0ABT9CH16_9BACL</name>
<gene>
    <name evidence="1" type="ORF">Q5741_19270</name>
</gene>